<accession>A0A3G4VJV4</accession>
<dbReference type="EMBL" id="CP033578">
    <property type="protein sequence ID" value="AYV23882.1"/>
    <property type="molecule type" value="Genomic_DNA"/>
</dbReference>
<sequence>MRASLSIIVLTVSIASSHSVATSFTDPVDHQFDMGEYLAENAYGFLPVPILVTEPAVGYGGGVMGVFLHESEAQKEKRRKLSMTSVNGGAQLLTPAITVGGAFGTDNGTWAGFVGHRHSWKRDSIRYLGGAFYGDVNMDFYGSGEHVSKFELNMKGYGELQKLQFRVADTPLLLGISQAFIQSTLSLNSIERQHDRHRREFHPSLDSTFSMLGLLVEHDTRNSFLYPSAGGDYSGEYRMFRKSFGSDYDFDTFTFKGIHYFPIKESWNLGFKGQYNTLSTSERYLPTPVYPDINMRGIARERYQGDTTASLETQLTWQMTMRWSASVFGGLGTAVDDGDSIFTTNNHYSYGVGFRYLIARRYGLRAGIDVATSESDNAIYFQVGTGF</sequence>
<dbReference type="Proteomes" id="UP000279760">
    <property type="component" value="Chromosome 2"/>
</dbReference>
<dbReference type="RefSeq" id="WP_124941660.1">
    <property type="nucleotide sequence ID" value="NZ_CP033578.1"/>
</dbReference>
<evidence type="ECO:0000313" key="2">
    <source>
        <dbReference type="EMBL" id="AYV23882.1"/>
    </source>
</evidence>
<dbReference type="AlphaFoldDB" id="A0A3G4VJV4"/>
<feature type="signal peptide" evidence="1">
    <location>
        <begin position="1"/>
        <end position="21"/>
    </location>
</feature>
<evidence type="ECO:0000313" key="3">
    <source>
        <dbReference type="Proteomes" id="UP000279760"/>
    </source>
</evidence>
<name>A0A3G4VJV4_9VIBR</name>
<keyword evidence="1" id="KW-0732">Signal</keyword>
<organism evidence="2 3">
    <name type="scientific">Vibrio mediterranei</name>
    <dbReference type="NCBI Taxonomy" id="689"/>
    <lineage>
        <taxon>Bacteria</taxon>
        <taxon>Pseudomonadati</taxon>
        <taxon>Pseudomonadota</taxon>
        <taxon>Gammaproteobacteria</taxon>
        <taxon>Vibrionales</taxon>
        <taxon>Vibrionaceae</taxon>
        <taxon>Vibrio</taxon>
    </lineage>
</organism>
<feature type="chain" id="PRO_5018237497" evidence="1">
    <location>
        <begin position="22"/>
        <end position="387"/>
    </location>
</feature>
<gene>
    <name evidence="2" type="ORF">ECB94_21635</name>
</gene>
<protein>
    <submittedName>
        <fullName evidence="2">Glyceraldehyde-3-phosphate dehydrogenase</fullName>
    </submittedName>
</protein>
<reference evidence="2 3" key="1">
    <citation type="submission" date="2018-11" db="EMBL/GenBank/DDBJ databases">
        <title>Complete Genome Sequence of Vbrio mediterranei 117-T6: a Potential Pathogen Bacteria Isolated from the Conchocelis of Pyropia.</title>
        <authorList>
            <person name="Liu Q."/>
        </authorList>
    </citation>
    <scope>NUCLEOTIDE SEQUENCE [LARGE SCALE GENOMIC DNA]</scope>
    <source>
        <strain evidence="2 3">117-T6</strain>
    </source>
</reference>
<proteinExistence type="predicted"/>
<dbReference type="Gene3D" id="2.40.160.50">
    <property type="entry name" value="membrane protein fhac: a member of the omp85/tpsb transporter family"/>
    <property type="match status" value="1"/>
</dbReference>
<evidence type="ECO:0000256" key="1">
    <source>
        <dbReference type="SAM" id="SignalP"/>
    </source>
</evidence>